<feature type="region of interest" description="Disordered" evidence="1">
    <location>
        <begin position="121"/>
        <end position="170"/>
    </location>
</feature>
<dbReference type="HOGENOM" id="CLU_1146906_0_0_1"/>
<dbReference type="AlphaFoldDB" id="F0UGK7"/>
<feature type="compositionally biased region" description="Polar residues" evidence="1">
    <location>
        <begin position="142"/>
        <end position="163"/>
    </location>
</feature>
<name>F0UGK7_AJEC8</name>
<evidence type="ECO:0000313" key="3">
    <source>
        <dbReference type="Proteomes" id="UP000008142"/>
    </source>
</evidence>
<evidence type="ECO:0000313" key="2">
    <source>
        <dbReference type="EMBL" id="EGC45149.1"/>
    </source>
</evidence>
<evidence type="ECO:0000256" key="1">
    <source>
        <dbReference type="SAM" id="MobiDB-lite"/>
    </source>
</evidence>
<reference evidence="3" key="1">
    <citation type="submission" date="2008-07" db="EMBL/GenBank/DDBJ databases">
        <title>Annotation of Ajellomyces capsulatus strain H88.</title>
        <authorList>
            <person name="Champion M."/>
            <person name="Cuomo C."/>
            <person name="Ma L.-J."/>
            <person name="Henn M.R."/>
            <person name="Sil A."/>
            <person name="Goldman B."/>
            <person name="Young S.K."/>
            <person name="Kodira C.D."/>
            <person name="Zeng Q."/>
            <person name="Koehrsen M."/>
            <person name="Alvarado L."/>
            <person name="Berlin A."/>
            <person name="Borenstein D."/>
            <person name="Chen Z."/>
            <person name="Engels R."/>
            <person name="Freedman E."/>
            <person name="Gellesch M."/>
            <person name="Goldberg J."/>
            <person name="Griggs A."/>
            <person name="Gujja S."/>
            <person name="Heiman D."/>
            <person name="Hepburn T."/>
            <person name="Howarth C."/>
            <person name="Jen D."/>
            <person name="Larson L."/>
            <person name="Lewis B."/>
            <person name="Mehta T."/>
            <person name="Park D."/>
            <person name="Pearson M."/>
            <person name="Roberts A."/>
            <person name="Saif S."/>
            <person name="Shea T."/>
            <person name="Shenoy N."/>
            <person name="Sisk P."/>
            <person name="Stolte C."/>
            <person name="Sykes S."/>
            <person name="Walk T."/>
            <person name="White J."/>
            <person name="Yandava C."/>
            <person name="Klein B."/>
            <person name="McEwen J.G."/>
            <person name="Puccia R."/>
            <person name="Goldman G.H."/>
            <person name="Felipe M.S."/>
            <person name="Nino-Vega G."/>
            <person name="San-Blas G."/>
            <person name="Taylor J."/>
            <person name="Mendoza L."/>
            <person name="Galagan J."/>
            <person name="Nusbaum C."/>
            <person name="Birren B."/>
        </authorList>
    </citation>
    <scope>NUCLEOTIDE SEQUENCE [LARGE SCALE GENOMIC DNA]</scope>
    <source>
        <strain evidence="3">H88</strain>
    </source>
</reference>
<sequence length="242" mass="26708">MTDNSFQPTEPTTIVPYFLGSSSISLERNFHRCEARDSPWQYTARDSLKWAHVLAVKFRDAVLGGRALEHVIARNEELAIKVLKGIKFASQANGVTSRRVNAEDTPQVFDSVNHGVNDEVDAEAKGHGGTLGTLRQPWNKPSLGTSAKESDVTTQPDSGNGASRTIRETAGIYDGRRQNSIIPCYLLCSRPIHWPCAVQPRNPAPPWSRLARPPSLFWLQPRQPAAFVLQAYISASPPPVSR</sequence>
<proteinExistence type="predicted"/>
<organism evidence="3">
    <name type="scientific">Ajellomyces capsulatus (strain H88)</name>
    <name type="common">Darling's disease fungus</name>
    <name type="synonym">Histoplasma capsulatum</name>
    <dbReference type="NCBI Taxonomy" id="544711"/>
    <lineage>
        <taxon>Eukaryota</taxon>
        <taxon>Fungi</taxon>
        <taxon>Dikarya</taxon>
        <taxon>Ascomycota</taxon>
        <taxon>Pezizomycotina</taxon>
        <taxon>Eurotiomycetes</taxon>
        <taxon>Eurotiomycetidae</taxon>
        <taxon>Onygenales</taxon>
        <taxon>Ajellomycetaceae</taxon>
        <taxon>Histoplasma</taxon>
    </lineage>
</organism>
<protein>
    <submittedName>
        <fullName evidence="2">Uncharacterized protein</fullName>
    </submittedName>
</protein>
<accession>F0UGK7</accession>
<dbReference type="EMBL" id="DS990638">
    <property type="protein sequence ID" value="EGC45149.1"/>
    <property type="molecule type" value="Genomic_DNA"/>
</dbReference>
<dbReference type="Proteomes" id="UP000008142">
    <property type="component" value="Unassembled WGS sequence"/>
</dbReference>
<gene>
    <name evidence="2" type="ORF">HCEG_04364</name>
</gene>